<keyword evidence="9 13" id="KW-0325">Glycoprotein</keyword>
<feature type="glycosylation site" description="N-linked (GlcNAc...) asparagine" evidence="13">
    <location>
        <position position="339"/>
    </location>
</feature>
<keyword evidence="12 14" id="KW-0464">Manganese</keyword>
<evidence type="ECO:0000313" key="15">
    <source>
        <dbReference type="EnsemblMetazoa" id="GPPI049145-PA"/>
    </source>
</evidence>
<accession>A0A1B0C4S5</accession>
<evidence type="ECO:0000256" key="8">
    <source>
        <dbReference type="ARBA" id="ARBA00023136"/>
    </source>
</evidence>
<reference evidence="15" key="2">
    <citation type="submission" date="2020-05" db="UniProtKB">
        <authorList>
            <consortium name="EnsemblMetazoa"/>
        </authorList>
    </citation>
    <scope>IDENTIFICATION</scope>
    <source>
        <strain evidence="15">IAEA</strain>
    </source>
</reference>
<keyword evidence="14" id="KW-0333">Golgi apparatus</keyword>
<dbReference type="InterPro" id="IPR005027">
    <property type="entry name" value="Glyco_trans_43"/>
</dbReference>
<dbReference type="EMBL" id="JXJN01025632">
    <property type="status" value="NOT_ANNOTATED_CDS"/>
    <property type="molecule type" value="Genomic_DNA"/>
</dbReference>
<dbReference type="SUPFAM" id="SSF53448">
    <property type="entry name" value="Nucleotide-diphospho-sugar transferases"/>
    <property type="match status" value="1"/>
</dbReference>
<feature type="active site" description="Proton donor/acceptor" evidence="11">
    <location>
        <position position="318"/>
    </location>
</feature>
<dbReference type="Proteomes" id="UP000092460">
    <property type="component" value="Unassembled WGS sequence"/>
</dbReference>
<name>A0A1B0C4S5_9MUSC</name>
<dbReference type="PANTHER" id="PTHR10896:SF51">
    <property type="entry name" value="GALACTOSYLGALACTOSYLXYLOSYLPROTEIN 3-BETA-GLUCURONOSYLTRANSFERASE S"/>
    <property type="match status" value="1"/>
</dbReference>
<dbReference type="GO" id="GO:0000139">
    <property type="term" value="C:Golgi membrane"/>
    <property type="evidence" value="ECO:0007669"/>
    <property type="project" value="UniProtKB-SubCell"/>
</dbReference>
<proteinExistence type="inferred from homology"/>
<keyword evidence="7 14" id="KW-1133">Transmembrane helix</keyword>
<evidence type="ECO:0000256" key="13">
    <source>
        <dbReference type="PIRSR" id="PIRSR605027-6"/>
    </source>
</evidence>
<dbReference type="EC" id="2.4.1.135" evidence="3 14"/>
<dbReference type="AlphaFoldDB" id="A0A1B0C4S5"/>
<evidence type="ECO:0000256" key="6">
    <source>
        <dbReference type="ARBA" id="ARBA00022968"/>
    </source>
</evidence>
<feature type="transmembrane region" description="Helical" evidence="14">
    <location>
        <begin position="63"/>
        <end position="87"/>
    </location>
</feature>
<evidence type="ECO:0000256" key="9">
    <source>
        <dbReference type="ARBA" id="ARBA00023180"/>
    </source>
</evidence>
<comment type="catalytic activity">
    <reaction evidence="10 14">
        <text>3-O-(beta-D-galactosyl-(1-&gt;3)-beta-D-galactosyl-(1-&gt;4)-beta-D-xylosyl)-L-seryl-[protein] + UDP-alpha-D-glucuronate = 3-O-(beta-D-GlcA-(1-&gt;3)-beta-D-Gal-(1-&gt;3)-beta-D-Gal-(1-&gt;4)-beta-D-Xyl)-L-seryl-[protein] + UDP + H(+)</text>
        <dbReference type="Rhea" id="RHEA:24168"/>
        <dbReference type="Rhea" id="RHEA-COMP:12571"/>
        <dbReference type="Rhea" id="RHEA-COMP:12573"/>
        <dbReference type="ChEBI" id="CHEBI:15378"/>
        <dbReference type="ChEBI" id="CHEBI:58052"/>
        <dbReference type="ChEBI" id="CHEBI:58223"/>
        <dbReference type="ChEBI" id="CHEBI:132090"/>
        <dbReference type="ChEBI" id="CHEBI:132093"/>
        <dbReference type="EC" id="2.4.1.135"/>
    </reaction>
</comment>
<evidence type="ECO:0000256" key="4">
    <source>
        <dbReference type="ARBA" id="ARBA00022679"/>
    </source>
</evidence>
<protein>
    <recommendedName>
        <fullName evidence="3 14">Galactosylgalactosylxylosylprotein 3-beta-glucuronosyltransferase</fullName>
        <ecNumber evidence="3 14">2.4.1.135</ecNumber>
    </recommendedName>
</protein>
<dbReference type="GO" id="GO:0005975">
    <property type="term" value="P:carbohydrate metabolic process"/>
    <property type="evidence" value="ECO:0007669"/>
    <property type="project" value="TreeGrafter"/>
</dbReference>
<evidence type="ECO:0000256" key="12">
    <source>
        <dbReference type="PIRSR" id="PIRSR605027-3"/>
    </source>
</evidence>
<dbReference type="PANTHER" id="PTHR10896">
    <property type="entry name" value="GALACTOSYLGALACTOSYLXYLOSYLPROTEIN 3-BETA-GLUCURONOSYLTRANSFERASE BETA-1,3-GLUCURONYLTRANSFERASE"/>
    <property type="match status" value="1"/>
</dbReference>
<keyword evidence="6 14" id="KW-0735">Signal-anchor</keyword>
<comment type="pathway">
    <text evidence="14">Protein modification; protein glycosylation.</text>
</comment>
<dbReference type="InterPro" id="IPR029044">
    <property type="entry name" value="Nucleotide-diphossugar_trans"/>
</dbReference>
<evidence type="ECO:0000256" key="11">
    <source>
        <dbReference type="PIRSR" id="PIRSR605027-1"/>
    </source>
</evidence>
<dbReference type="VEuPathDB" id="VectorBase:GPPI049145"/>
<dbReference type="GO" id="GO:0015018">
    <property type="term" value="F:galactosylgalactosylxylosylprotein 3-beta-glucuronosyltransferase activity"/>
    <property type="evidence" value="ECO:0007669"/>
    <property type="project" value="UniProtKB-UniRule"/>
</dbReference>
<keyword evidence="16" id="KW-1185">Reference proteome</keyword>
<dbReference type="STRING" id="67801.A0A1B0C4S5"/>
<keyword evidence="8 14" id="KW-0472">Membrane</keyword>
<keyword evidence="4 14" id="KW-0808">Transferase</keyword>
<evidence type="ECO:0000256" key="1">
    <source>
        <dbReference type="ARBA" id="ARBA00004606"/>
    </source>
</evidence>
<evidence type="ECO:0000256" key="5">
    <source>
        <dbReference type="ARBA" id="ARBA00022692"/>
    </source>
</evidence>
<comment type="subcellular location">
    <subcellularLocation>
        <location evidence="14">Golgi apparatus membrane</location>
        <topology evidence="14">Single-pass type II membrane protein</topology>
    </subcellularLocation>
    <subcellularLocation>
        <location evidence="1">Membrane</location>
        <topology evidence="1">Single-pass type II membrane protein</topology>
    </subcellularLocation>
</comment>
<dbReference type="EnsemblMetazoa" id="GPPI049145-RA">
    <property type="protein sequence ID" value="GPPI049145-PA"/>
    <property type="gene ID" value="GPPI049145"/>
</dbReference>
<keyword evidence="5 14" id="KW-0812">Transmembrane</keyword>
<evidence type="ECO:0000256" key="2">
    <source>
        <dbReference type="ARBA" id="ARBA00007706"/>
    </source>
</evidence>
<dbReference type="GO" id="GO:0050650">
    <property type="term" value="P:chondroitin sulfate proteoglycan biosynthetic process"/>
    <property type="evidence" value="ECO:0007669"/>
    <property type="project" value="TreeGrafter"/>
</dbReference>
<dbReference type="Pfam" id="PF03360">
    <property type="entry name" value="Glyco_transf_43"/>
    <property type="match status" value="1"/>
</dbReference>
<keyword evidence="12 14" id="KW-0479">Metal-binding</keyword>
<dbReference type="GO" id="GO:0046872">
    <property type="term" value="F:metal ion binding"/>
    <property type="evidence" value="ECO:0007669"/>
    <property type="project" value="UniProtKB-KW"/>
</dbReference>
<dbReference type="UniPathway" id="UPA00378"/>
<evidence type="ECO:0000256" key="14">
    <source>
        <dbReference type="RuleBase" id="RU363127"/>
    </source>
</evidence>
<organism evidence="15 16">
    <name type="scientific">Glossina palpalis gambiensis</name>
    <dbReference type="NCBI Taxonomy" id="67801"/>
    <lineage>
        <taxon>Eukaryota</taxon>
        <taxon>Metazoa</taxon>
        <taxon>Ecdysozoa</taxon>
        <taxon>Arthropoda</taxon>
        <taxon>Hexapoda</taxon>
        <taxon>Insecta</taxon>
        <taxon>Pterygota</taxon>
        <taxon>Neoptera</taxon>
        <taxon>Endopterygota</taxon>
        <taxon>Diptera</taxon>
        <taxon>Brachycera</taxon>
        <taxon>Muscomorpha</taxon>
        <taxon>Hippoboscoidea</taxon>
        <taxon>Glossinidae</taxon>
        <taxon>Glossina</taxon>
    </lineage>
</organism>
<sequence>MAFKRKKKIGRPKITRRRSNMVNTDYMGSDVYYHSLNPRLTWHVKGADRSPWPKTVIGRRSSVGIMILIVLILCVCWWLIAGCLFYVRSDFVKHEDKKKNGFKKMNFKVCEESFQDKRSYIQDKRREDWNDLPMIYFSTSTYPWADQMPKLLKLGYTLQHVPRLHWMVTDFNPTCNEYLSALLHKFHIPFTYLSNRLPDVFYNAKFEPQGFEDKEAGIKWLRSRNITTGILYFGNDDNTYDLKLFQEIRSTSLVSMFPVVLTNQNGISGPLVREGKIVGFLTPREDGRRWPVDMAGYALNLSYMPKYLNAGNMPDYEEEDYLLRCLPLNMDIIEPKGNNCTEILAWHTRVRRHRDSFLIRFDYEYLDNRSNLGSLFKSLYQMGIVELSDHERKQIMVGQNGEPIPLSYLLA</sequence>
<comment type="cofactor">
    <cofactor evidence="12 14">
        <name>Mn(2+)</name>
        <dbReference type="ChEBI" id="CHEBI:29035"/>
    </cofactor>
</comment>
<reference evidence="16" key="1">
    <citation type="submission" date="2015-01" db="EMBL/GenBank/DDBJ databases">
        <authorList>
            <person name="Aksoy S."/>
            <person name="Warren W."/>
            <person name="Wilson R.K."/>
        </authorList>
    </citation>
    <scope>NUCLEOTIDE SEQUENCE [LARGE SCALE GENOMIC DNA]</scope>
    <source>
        <strain evidence="16">IAEA</strain>
    </source>
</reference>
<evidence type="ECO:0000256" key="10">
    <source>
        <dbReference type="ARBA" id="ARBA00047979"/>
    </source>
</evidence>
<evidence type="ECO:0000256" key="7">
    <source>
        <dbReference type="ARBA" id="ARBA00022989"/>
    </source>
</evidence>
<dbReference type="Gene3D" id="3.90.550.10">
    <property type="entry name" value="Spore Coat Polysaccharide Biosynthesis Protein SpsA, Chain A"/>
    <property type="match status" value="1"/>
</dbReference>
<feature type="binding site" evidence="12">
    <location>
        <position position="237"/>
    </location>
    <ligand>
        <name>Mn(2+)</name>
        <dbReference type="ChEBI" id="CHEBI:29035"/>
    </ligand>
</feature>
<evidence type="ECO:0000256" key="3">
    <source>
        <dbReference type="ARBA" id="ARBA00012641"/>
    </source>
</evidence>
<comment type="similarity">
    <text evidence="2 14">Belongs to the glycosyltransferase 43 family.</text>
</comment>
<evidence type="ECO:0000313" key="16">
    <source>
        <dbReference type="Proteomes" id="UP000092460"/>
    </source>
</evidence>